<sequence>MIDGINAEKKTARMNVLVRQSVKDNASKIAYMQRETLNAVTDKLLEKYVADHRDALVKYHEVFGEA</sequence>
<dbReference type="RefSeq" id="WP_093913535.1">
    <property type="nucleotide sequence ID" value="NZ_FONL01000008.1"/>
</dbReference>
<organism evidence="1 2">
    <name type="scientific">Succiniclasticum ruminis DSM 9236</name>
    <dbReference type="NCBI Taxonomy" id="1123323"/>
    <lineage>
        <taxon>Bacteria</taxon>
        <taxon>Bacillati</taxon>
        <taxon>Bacillota</taxon>
        <taxon>Negativicutes</taxon>
        <taxon>Acidaminococcales</taxon>
        <taxon>Acidaminococcaceae</taxon>
        <taxon>Succiniclasticum</taxon>
    </lineage>
</organism>
<dbReference type="AlphaFoldDB" id="A0A1I2BA02"/>
<proteinExistence type="predicted"/>
<gene>
    <name evidence="1" type="ORF">SAMN05216245_10863</name>
</gene>
<evidence type="ECO:0000313" key="1">
    <source>
        <dbReference type="EMBL" id="SFE52728.1"/>
    </source>
</evidence>
<protein>
    <submittedName>
        <fullName evidence="1">Uncharacterized protein</fullName>
    </submittedName>
</protein>
<name>A0A1I2BA02_9FIRM</name>
<keyword evidence="2" id="KW-1185">Reference proteome</keyword>
<reference evidence="1 2" key="1">
    <citation type="submission" date="2016-10" db="EMBL/GenBank/DDBJ databases">
        <authorList>
            <person name="de Groot N.N."/>
        </authorList>
    </citation>
    <scope>NUCLEOTIDE SEQUENCE [LARGE SCALE GENOMIC DNA]</scope>
    <source>
        <strain evidence="1 2">DSM 9236</strain>
    </source>
</reference>
<evidence type="ECO:0000313" key="2">
    <source>
        <dbReference type="Proteomes" id="UP000198896"/>
    </source>
</evidence>
<accession>A0A1I2BA02</accession>
<dbReference type="EMBL" id="FONL01000008">
    <property type="protein sequence ID" value="SFE52728.1"/>
    <property type="molecule type" value="Genomic_DNA"/>
</dbReference>
<dbReference type="STRING" id="1123323.SAMN05216245_10863"/>
<dbReference type="Proteomes" id="UP000198896">
    <property type="component" value="Unassembled WGS sequence"/>
</dbReference>